<dbReference type="Pfam" id="PF04883">
    <property type="entry name" value="HK97-gp10_like"/>
    <property type="match status" value="1"/>
</dbReference>
<protein>
    <submittedName>
        <fullName evidence="2">Bacteriophage HK97-gp10, putative tail-component</fullName>
    </submittedName>
</protein>
<name>A0A6J5KN22_9CAUD</name>
<accession>A0A6J5KN22</accession>
<dbReference type="InterPro" id="IPR010064">
    <property type="entry name" value="HK97-gp10_tail"/>
</dbReference>
<evidence type="ECO:0000313" key="2">
    <source>
        <dbReference type="EMBL" id="CAB4122602.1"/>
    </source>
</evidence>
<proteinExistence type="predicted"/>
<feature type="region of interest" description="Disordered" evidence="1">
    <location>
        <begin position="47"/>
        <end position="67"/>
    </location>
</feature>
<organism evidence="2">
    <name type="scientific">uncultured Caudovirales phage</name>
    <dbReference type="NCBI Taxonomy" id="2100421"/>
    <lineage>
        <taxon>Viruses</taxon>
        <taxon>Duplodnaviria</taxon>
        <taxon>Heunggongvirae</taxon>
        <taxon>Uroviricota</taxon>
        <taxon>Caudoviricetes</taxon>
        <taxon>Peduoviridae</taxon>
        <taxon>Maltschvirus</taxon>
        <taxon>Maltschvirus maltsch</taxon>
    </lineage>
</organism>
<sequence>MSLQFQASIKKWAKQFPEHVDALSRQVCQEMAAKVVEATPVDTGFLRGSWQPSIGEPSSGKGDLDPTGSMAASKVGLVISGVKAGDHFFMTNNAAYGPFVEYGTSAMAGRFFVTATVKQWKQVVDKTVKDLKL</sequence>
<gene>
    <name evidence="2" type="ORF">UFOVP36_68</name>
</gene>
<reference evidence="2" key="1">
    <citation type="submission" date="2020-04" db="EMBL/GenBank/DDBJ databases">
        <authorList>
            <person name="Chiriac C."/>
            <person name="Salcher M."/>
            <person name="Ghai R."/>
            <person name="Kavagutti S V."/>
        </authorList>
    </citation>
    <scope>NUCLEOTIDE SEQUENCE</scope>
</reference>
<dbReference type="EMBL" id="LR796164">
    <property type="protein sequence ID" value="CAB4122602.1"/>
    <property type="molecule type" value="Genomic_DNA"/>
</dbReference>
<evidence type="ECO:0000256" key="1">
    <source>
        <dbReference type="SAM" id="MobiDB-lite"/>
    </source>
</evidence>